<name>A0ABT7S145_9LACO</name>
<organism evidence="1 2">
    <name type="scientific">Leuconostoc falkenbergense</name>
    <dbReference type="NCBI Taxonomy" id="2766470"/>
    <lineage>
        <taxon>Bacteria</taxon>
        <taxon>Bacillati</taxon>
        <taxon>Bacillota</taxon>
        <taxon>Bacilli</taxon>
        <taxon>Lactobacillales</taxon>
        <taxon>Lactobacillaceae</taxon>
        <taxon>Leuconostoc</taxon>
    </lineage>
</organism>
<keyword evidence="2" id="KW-1185">Reference proteome</keyword>
<accession>A0ABT7S145</accession>
<dbReference type="RefSeq" id="WP_084013399.1">
    <property type="nucleotide sequence ID" value="NZ_CP174386.1"/>
</dbReference>
<evidence type="ECO:0000313" key="2">
    <source>
        <dbReference type="Proteomes" id="UP001242903"/>
    </source>
</evidence>
<dbReference type="GeneID" id="97231374"/>
<dbReference type="EMBL" id="JAUCAQ010000012">
    <property type="protein sequence ID" value="MDM7646644.1"/>
    <property type="molecule type" value="Genomic_DNA"/>
</dbReference>
<dbReference type="Proteomes" id="UP001242903">
    <property type="component" value="Unassembled WGS sequence"/>
</dbReference>
<gene>
    <name evidence="1" type="ORF">QUE93_06400</name>
</gene>
<sequence>MDLVAGLVARERQYGYMSDEAISWFRKEMSKSTYNDGNVEYDSTGRRLPAIEQLPKGVQADIVEMYRLGYTQTEVANYFDLSTRKLSTFYNKMFKTGVLVKNTAKERFQMHEELIRQEDRGRFNSAKLSIAHGRRKA</sequence>
<evidence type="ECO:0000313" key="1">
    <source>
        <dbReference type="EMBL" id="MDM7646644.1"/>
    </source>
</evidence>
<comment type="caution">
    <text evidence="1">The sequence shown here is derived from an EMBL/GenBank/DDBJ whole genome shotgun (WGS) entry which is preliminary data.</text>
</comment>
<reference evidence="1 2" key="1">
    <citation type="submission" date="2023-06" db="EMBL/GenBank/DDBJ databases">
        <title>Draft Genome Sequences of lactic acid bacteria strains isolated from fermented milk products.</title>
        <authorList>
            <person name="Elcheninov A.G."/>
            <person name="Klyukina A."/>
            <person name="Zayulina K.S."/>
            <person name="Gavirova L.A."/>
            <person name="Shcherbakova P.A."/>
            <person name="Shestakov A.I."/>
            <person name="Kublanov I.V."/>
            <person name="Kochetkova T.V."/>
        </authorList>
    </citation>
    <scope>NUCLEOTIDE SEQUENCE [LARGE SCALE GENOMIC DNA]</scope>
    <source>
        <strain evidence="1 2">TOM.81</strain>
    </source>
</reference>
<proteinExistence type="predicted"/>
<protein>
    <submittedName>
        <fullName evidence="1">Uncharacterized protein</fullName>
    </submittedName>
</protein>